<dbReference type="Gene3D" id="3.90.180.10">
    <property type="entry name" value="Medium-chain alcohol dehydrogenases, catalytic domain"/>
    <property type="match status" value="1"/>
</dbReference>
<evidence type="ECO:0000256" key="4">
    <source>
        <dbReference type="ARBA" id="ARBA00022833"/>
    </source>
</evidence>
<dbReference type="Proteomes" id="UP001597018">
    <property type="component" value="Unassembled WGS sequence"/>
</dbReference>
<dbReference type="EMBL" id="JBHTIW010000035">
    <property type="protein sequence ID" value="MFD0923490.1"/>
    <property type="molecule type" value="Genomic_DNA"/>
</dbReference>
<protein>
    <submittedName>
        <fullName evidence="8">Zn-dependent alcohol dehydrogenase</fullName>
    </submittedName>
</protein>
<evidence type="ECO:0000256" key="6">
    <source>
        <dbReference type="RuleBase" id="RU361277"/>
    </source>
</evidence>
<comment type="similarity">
    <text evidence="2 6">Belongs to the zinc-containing alcohol dehydrogenase family.</text>
</comment>
<comment type="caution">
    <text evidence="8">The sequence shown here is derived from an EMBL/GenBank/DDBJ whole genome shotgun (WGS) entry which is preliminary data.</text>
</comment>
<comment type="cofactor">
    <cofactor evidence="1 6">
        <name>Zn(2+)</name>
        <dbReference type="ChEBI" id="CHEBI:29105"/>
    </cofactor>
</comment>
<organism evidence="8 9">
    <name type="scientific">Saccharopolyspora rosea</name>
    <dbReference type="NCBI Taxonomy" id="524884"/>
    <lineage>
        <taxon>Bacteria</taxon>
        <taxon>Bacillati</taxon>
        <taxon>Actinomycetota</taxon>
        <taxon>Actinomycetes</taxon>
        <taxon>Pseudonocardiales</taxon>
        <taxon>Pseudonocardiaceae</taxon>
        <taxon>Saccharopolyspora</taxon>
    </lineage>
</organism>
<evidence type="ECO:0000259" key="7">
    <source>
        <dbReference type="SMART" id="SM00829"/>
    </source>
</evidence>
<evidence type="ECO:0000256" key="5">
    <source>
        <dbReference type="ARBA" id="ARBA00023002"/>
    </source>
</evidence>
<keyword evidence="3 6" id="KW-0479">Metal-binding</keyword>
<name>A0ABW3G1W9_9PSEU</name>
<dbReference type="SUPFAM" id="SSF50129">
    <property type="entry name" value="GroES-like"/>
    <property type="match status" value="1"/>
</dbReference>
<keyword evidence="4 6" id="KW-0862">Zinc</keyword>
<dbReference type="InterPro" id="IPR013149">
    <property type="entry name" value="ADH-like_C"/>
</dbReference>
<dbReference type="InterPro" id="IPR036291">
    <property type="entry name" value="NAD(P)-bd_dom_sf"/>
</dbReference>
<dbReference type="Pfam" id="PF00107">
    <property type="entry name" value="ADH_zinc_N"/>
    <property type="match status" value="1"/>
</dbReference>
<proteinExistence type="inferred from homology"/>
<gene>
    <name evidence="8" type="ORF">ACFQ16_27430</name>
</gene>
<dbReference type="SMART" id="SM00829">
    <property type="entry name" value="PKS_ER"/>
    <property type="match status" value="1"/>
</dbReference>
<evidence type="ECO:0000256" key="1">
    <source>
        <dbReference type="ARBA" id="ARBA00001947"/>
    </source>
</evidence>
<dbReference type="InterPro" id="IPR020843">
    <property type="entry name" value="ER"/>
</dbReference>
<dbReference type="InterPro" id="IPR013154">
    <property type="entry name" value="ADH-like_N"/>
</dbReference>
<dbReference type="PANTHER" id="PTHR43350">
    <property type="entry name" value="NAD-DEPENDENT ALCOHOL DEHYDROGENASE"/>
    <property type="match status" value="1"/>
</dbReference>
<sequence length="369" mass="38525">MVAVRAAVLRETGGPLRVEEIDLPEPGPGQVRVRLAATGVCHSDLSLATGVLAHPVPAVLGHEGAGRVVSVGPEVIGLRPGDPVVLNWTPPCRDCWFCDHGQPYLCPRGSQAMSEPYGRLPDGSAVHPGLGVAAFATETLVGANACVRLPDDVPLDHAALMGCALLTGAGAVFNAARVRPGESVAVFGLGGIGLCAVQAARIAGADRIIAVDPATEKADLAWRLGATEVLEPSEDLTKRIRRLTEGRGADHAVECVGRADTIRAAWSATRRGGQTTVVGLGSASDQVTFNAMEVAYFARTLRGCMYGSSDPDVDIPALVEHYRAGRLDLDALVSERIGLADVGEAFERMRAGHGARRLVVFDSDGGARL</sequence>
<dbReference type="RefSeq" id="WP_263248692.1">
    <property type="nucleotide sequence ID" value="NZ_BAABLT010000041.1"/>
</dbReference>
<keyword evidence="9" id="KW-1185">Reference proteome</keyword>
<dbReference type="Pfam" id="PF08240">
    <property type="entry name" value="ADH_N"/>
    <property type="match status" value="1"/>
</dbReference>
<evidence type="ECO:0000313" key="9">
    <source>
        <dbReference type="Proteomes" id="UP001597018"/>
    </source>
</evidence>
<dbReference type="InterPro" id="IPR002328">
    <property type="entry name" value="ADH_Zn_CS"/>
</dbReference>
<dbReference type="Gene3D" id="3.40.50.720">
    <property type="entry name" value="NAD(P)-binding Rossmann-like Domain"/>
    <property type="match status" value="1"/>
</dbReference>
<evidence type="ECO:0000313" key="8">
    <source>
        <dbReference type="EMBL" id="MFD0923490.1"/>
    </source>
</evidence>
<dbReference type="CDD" id="cd08279">
    <property type="entry name" value="Zn_ADH_class_III"/>
    <property type="match status" value="1"/>
</dbReference>
<dbReference type="PANTHER" id="PTHR43350:SF21">
    <property type="entry name" value="S-NITROSOMYCOTHIOL REDUCTASE MSCR"/>
    <property type="match status" value="1"/>
</dbReference>
<evidence type="ECO:0000256" key="2">
    <source>
        <dbReference type="ARBA" id="ARBA00008072"/>
    </source>
</evidence>
<reference evidence="9" key="1">
    <citation type="journal article" date="2019" name="Int. J. Syst. Evol. Microbiol.">
        <title>The Global Catalogue of Microorganisms (GCM) 10K type strain sequencing project: providing services to taxonomists for standard genome sequencing and annotation.</title>
        <authorList>
            <consortium name="The Broad Institute Genomics Platform"/>
            <consortium name="The Broad Institute Genome Sequencing Center for Infectious Disease"/>
            <person name="Wu L."/>
            <person name="Ma J."/>
        </authorList>
    </citation>
    <scope>NUCLEOTIDE SEQUENCE [LARGE SCALE GENOMIC DNA]</scope>
    <source>
        <strain evidence="9">CCUG 56401</strain>
    </source>
</reference>
<feature type="domain" description="Enoyl reductase (ER)" evidence="7">
    <location>
        <begin position="13"/>
        <end position="360"/>
    </location>
</feature>
<keyword evidence="5" id="KW-0560">Oxidoreductase</keyword>
<evidence type="ECO:0000256" key="3">
    <source>
        <dbReference type="ARBA" id="ARBA00022723"/>
    </source>
</evidence>
<dbReference type="PROSITE" id="PS00059">
    <property type="entry name" value="ADH_ZINC"/>
    <property type="match status" value="1"/>
</dbReference>
<accession>A0ABW3G1W9</accession>
<dbReference type="InterPro" id="IPR011032">
    <property type="entry name" value="GroES-like_sf"/>
</dbReference>
<dbReference type="SUPFAM" id="SSF51735">
    <property type="entry name" value="NAD(P)-binding Rossmann-fold domains"/>
    <property type="match status" value="1"/>
</dbReference>